<feature type="region of interest" description="Disordered" evidence="2">
    <location>
        <begin position="300"/>
        <end position="337"/>
    </location>
</feature>
<evidence type="ECO:0000313" key="4">
    <source>
        <dbReference type="Proteomes" id="UP001157017"/>
    </source>
</evidence>
<feature type="region of interest" description="Disordered" evidence="2">
    <location>
        <begin position="226"/>
        <end position="262"/>
    </location>
</feature>
<protein>
    <recommendedName>
        <fullName evidence="5">Trehalose-6-phosphate synthase</fullName>
    </recommendedName>
</protein>
<reference evidence="4" key="1">
    <citation type="journal article" date="2019" name="Int. J. Syst. Evol. Microbiol.">
        <title>The Global Catalogue of Microorganisms (GCM) 10K type strain sequencing project: providing services to taxonomists for standard genome sequencing and annotation.</title>
        <authorList>
            <consortium name="The Broad Institute Genomics Platform"/>
            <consortium name="The Broad Institute Genome Sequencing Center for Infectious Disease"/>
            <person name="Wu L."/>
            <person name="Ma J."/>
        </authorList>
    </citation>
    <scope>NUCLEOTIDE SEQUENCE [LARGE SCALE GENOMIC DNA]</scope>
    <source>
        <strain evidence="4">NBRC 108730</strain>
    </source>
</reference>
<evidence type="ECO:0000313" key="3">
    <source>
        <dbReference type="EMBL" id="GMA87627.1"/>
    </source>
</evidence>
<feature type="region of interest" description="Disordered" evidence="2">
    <location>
        <begin position="121"/>
        <end position="143"/>
    </location>
</feature>
<dbReference type="Gene3D" id="3.40.50.2000">
    <property type="entry name" value="Glycogen Phosphorylase B"/>
    <property type="match status" value="2"/>
</dbReference>
<accession>A0ABQ6JHB9</accession>
<comment type="similarity">
    <text evidence="1">Belongs to the glycosyltransferase 20 family.</text>
</comment>
<dbReference type="EMBL" id="BSUZ01000001">
    <property type="protein sequence ID" value="GMA87627.1"/>
    <property type="molecule type" value="Genomic_DNA"/>
</dbReference>
<name>A0ABQ6JHB9_9ACTN</name>
<dbReference type="PANTHER" id="PTHR10788">
    <property type="entry name" value="TREHALOSE-6-PHOSPHATE SYNTHASE"/>
    <property type="match status" value="1"/>
</dbReference>
<organism evidence="3 4">
    <name type="scientific">Angustibacter aerolatus</name>
    <dbReference type="NCBI Taxonomy" id="1162965"/>
    <lineage>
        <taxon>Bacteria</taxon>
        <taxon>Bacillati</taxon>
        <taxon>Actinomycetota</taxon>
        <taxon>Actinomycetes</taxon>
        <taxon>Kineosporiales</taxon>
        <taxon>Kineosporiaceae</taxon>
    </lineage>
</organism>
<keyword evidence="4" id="KW-1185">Reference proteome</keyword>
<feature type="compositionally biased region" description="Low complexity" evidence="2">
    <location>
        <begin position="230"/>
        <end position="260"/>
    </location>
</feature>
<gene>
    <name evidence="3" type="ORF">GCM10025868_28770</name>
</gene>
<evidence type="ECO:0000256" key="2">
    <source>
        <dbReference type="SAM" id="MobiDB-lite"/>
    </source>
</evidence>
<dbReference type="PANTHER" id="PTHR10788:SF106">
    <property type="entry name" value="BCDNA.GH08860"/>
    <property type="match status" value="1"/>
</dbReference>
<dbReference type="Proteomes" id="UP001157017">
    <property type="component" value="Unassembled WGS sequence"/>
</dbReference>
<dbReference type="InterPro" id="IPR001830">
    <property type="entry name" value="Glyco_trans_20"/>
</dbReference>
<comment type="caution">
    <text evidence="3">The sequence shown here is derived from an EMBL/GenBank/DDBJ whole genome shotgun (WGS) entry which is preliminary data.</text>
</comment>
<dbReference type="Pfam" id="PF00982">
    <property type="entry name" value="Glyco_transf_20"/>
    <property type="match status" value="1"/>
</dbReference>
<sequence>MTEDEDGDGYDLVVVANRLPVDRVVDDDGTVHWQQSPGGLVTAMESVMTGREGAWVGWSGDPGEAPEPFDDGGMHLHAVGLTAEEVADHYEGFSNDTLWPLYHDVIVAPRYRRSLVRGLPPGEPAVRAGRRRPGRTGRDRVGARLPPRLVPQMLREPAARRPHRLVQPHPVPLGRACSPACRGGGRSCRGCWAPTCSGSSGGPTPRTSCGCAAGCWRCPPAATPSPCPTRPARAPARCAPPRSPSRSTSARSRSLARTPAVVERARQIRHDLGDPERLLLGVDRLDYTKGIRHRLKAYEEPARRRRAEAAGDGARAGRDAEPRARHRLPAAARAGRA</sequence>
<evidence type="ECO:0008006" key="5">
    <source>
        <dbReference type="Google" id="ProtNLM"/>
    </source>
</evidence>
<evidence type="ECO:0000256" key="1">
    <source>
        <dbReference type="ARBA" id="ARBA00008799"/>
    </source>
</evidence>
<dbReference type="SUPFAM" id="SSF53756">
    <property type="entry name" value="UDP-Glycosyltransferase/glycogen phosphorylase"/>
    <property type="match status" value="2"/>
</dbReference>
<proteinExistence type="inferred from homology"/>